<dbReference type="PROSITE" id="PS01109">
    <property type="entry name" value="RIBOSOMAL_L10"/>
    <property type="match status" value="1"/>
</dbReference>
<organism evidence="9 10">
    <name type="scientific">Arthrobacter flavus</name>
    <dbReference type="NCBI Taxonomy" id="95172"/>
    <lineage>
        <taxon>Bacteria</taxon>
        <taxon>Bacillati</taxon>
        <taxon>Actinomycetota</taxon>
        <taxon>Actinomycetes</taxon>
        <taxon>Micrococcales</taxon>
        <taxon>Micrococcaceae</taxon>
        <taxon>Arthrobacter</taxon>
    </lineage>
</organism>
<evidence type="ECO:0000256" key="6">
    <source>
        <dbReference type="ARBA" id="ARBA00035202"/>
    </source>
</evidence>
<dbReference type="Proteomes" id="UP001597307">
    <property type="component" value="Unassembled WGS sequence"/>
</dbReference>
<evidence type="ECO:0000256" key="1">
    <source>
        <dbReference type="ARBA" id="ARBA00002633"/>
    </source>
</evidence>
<feature type="compositionally biased region" description="Low complexity" evidence="8">
    <location>
        <begin position="163"/>
        <end position="202"/>
    </location>
</feature>
<feature type="region of interest" description="Disordered" evidence="8">
    <location>
        <begin position="160"/>
        <end position="202"/>
    </location>
</feature>
<keyword evidence="10" id="KW-1185">Reference proteome</keyword>
<evidence type="ECO:0000256" key="7">
    <source>
        <dbReference type="HAMAP-Rule" id="MF_00362"/>
    </source>
</evidence>
<dbReference type="InterPro" id="IPR001790">
    <property type="entry name" value="Ribosomal_uL10"/>
</dbReference>
<dbReference type="InterPro" id="IPR047865">
    <property type="entry name" value="Ribosomal_uL10_bac_type"/>
</dbReference>
<comment type="similarity">
    <text evidence="2 7">Belongs to the universal ribosomal protein uL10 family.</text>
</comment>
<protein>
    <recommendedName>
        <fullName evidence="6 7">Large ribosomal subunit protein uL10</fullName>
    </recommendedName>
</protein>
<comment type="caution">
    <text evidence="9">The sequence shown here is derived from an EMBL/GenBank/DDBJ whole genome shotgun (WGS) entry which is preliminary data.</text>
</comment>
<evidence type="ECO:0000256" key="3">
    <source>
        <dbReference type="ARBA" id="ARBA00022980"/>
    </source>
</evidence>
<comment type="subunit">
    <text evidence="5 7">Part of the ribosomal stalk of the 50S ribosomal subunit. The N-terminus interacts with L11 and the large rRNA to form the base of the stalk. The C-terminus forms an elongated spine to which L12 dimers bind in a sequential fashion forming a multimeric L10(L12)X complex.</text>
</comment>
<dbReference type="RefSeq" id="WP_343879658.1">
    <property type="nucleotide sequence ID" value="NZ_BAAAIJ010000047.1"/>
</dbReference>
<dbReference type="InterPro" id="IPR002363">
    <property type="entry name" value="Ribosomal_uL10_CS_bac"/>
</dbReference>
<name>A0ABW4Q6P6_9MICC</name>
<dbReference type="PANTHER" id="PTHR11560">
    <property type="entry name" value="39S RIBOSOMAL PROTEIN L10, MITOCHONDRIAL"/>
    <property type="match status" value="1"/>
</dbReference>
<dbReference type="CDD" id="cd05797">
    <property type="entry name" value="Ribosomal_L10"/>
    <property type="match status" value="1"/>
</dbReference>
<reference evidence="10" key="1">
    <citation type="journal article" date="2019" name="Int. J. Syst. Evol. Microbiol.">
        <title>The Global Catalogue of Microorganisms (GCM) 10K type strain sequencing project: providing services to taxonomists for standard genome sequencing and annotation.</title>
        <authorList>
            <consortium name="The Broad Institute Genomics Platform"/>
            <consortium name="The Broad Institute Genome Sequencing Center for Infectious Disease"/>
            <person name="Wu L."/>
            <person name="Ma J."/>
        </authorList>
    </citation>
    <scope>NUCLEOTIDE SEQUENCE [LARGE SCALE GENOMIC DNA]</scope>
    <source>
        <strain evidence="10">JCM 11496</strain>
    </source>
</reference>
<keyword evidence="4 7" id="KW-0687">Ribonucleoprotein</keyword>
<comment type="function">
    <text evidence="1 7">Forms part of the ribosomal stalk, playing a central role in the interaction of the ribosome with GTP-bound translation factors.</text>
</comment>
<dbReference type="HAMAP" id="MF_00362">
    <property type="entry name" value="Ribosomal_uL10"/>
    <property type="match status" value="1"/>
</dbReference>
<proteinExistence type="inferred from homology"/>
<dbReference type="InterPro" id="IPR022973">
    <property type="entry name" value="Ribosomal_uL10_bac"/>
</dbReference>
<sequence length="202" mass="20635">MATAIKVSAVEEIVTDFKDSNAAVLTEYRGLTVAQLKELRRSLGQDTKYAVVKNTLTGIAAKEAGIDAFDSQLAGPTAIAFIKGDAIAAAKSLTDFAKSNPQLIIKTGVFEGRALDAAGVKALAALESRELQLARVAGVLQAPMAALARTIDALRIKHEEESGAPAAAETPAADAPAAEEAAAPAAAESEAAPEAAAAPEEK</sequence>
<dbReference type="Gene3D" id="3.30.70.1730">
    <property type="match status" value="1"/>
</dbReference>
<accession>A0ABW4Q6P6</accession>
<keyword evidence="7" id="KW-0694">RNA-binding</keyword>
<dbReference type="Pfam" id="PF00466">
    <property type="entry name" value="Ribosomal_L10"/>
    <property type="match status" value="1"/>
</dbReference>
<keyword evidence="3 7" id="KW-0689">Ribosomal protein</keyword>
<keyword evidence="7" id="KW-0699">rRNA-binding</keyword>
<evidence type="ECO:0000256" key="2">
    <source>
        <dbReference type="ARBA" id="ARBA00008889"/>
    </source>
</evidence>
<gene>
    <name evidence="7 9" type="primary">rplJ</name>
    <name evidence="9" type="ORF">ACFSFX_07175</name>
</gene>
<evidence type="ECO:0000313" key="9">
    <source>
        <dbReference type="EMBL" id="MFD1846377.1"/>
    </source>
</evidence>
<dbReference type="GO" id="GO:0005840">
    <property type="term" value="C:ribosome"/>
    <property type="evidence" value="ECO:0007669"/>
    <property type="project" value="UniProtKB-KW"/>
</dbReference>
<dbReference type="NCBIfam" id="NF000955">
    <property type="entry name" value="PRK00099.1-1"/>
    <property type="match status" value="1"/>
</dbReference>
<evidence type="ECO:0000256" key="5">
    <source>
        <dbReference type="ARBA" id="ARBA00026025"/>
    </source>
</evidence>
<evidence type="ECO:0000256" key="8">
    <source>
        <dbReference type="SAM" id="MobiDB-lite"/>
    </source>
</evidence>
<dbReference type="EMBL" id="JBHUGA010000011">
    <property type="protein sequence ID" value="MFD1846377.1"/>
    <property type="molecule type" value="Genomic_DNA"/>
</dbReference>
<dbReference type="SUPFAM" id="SSF160369">
    <property type="entry name" value="Ribosomal protein L10-like"/>
    <property type="match status" value="1"/>
</dbReference>
<dbReference type="InterPro" id="IPR043141">
    <property type="entry name" value="Ribosomal_uL10-like_sf"/>
</dbReference>
<evidence type="ECO:0000256" key="4">
    <source>
        <dbReference type="ARBA" id="ARBA00023274"/>
    </source>
</evidence>
<evidence type="ECO:0000313" key="10">
    <source>
        <dbReference type="Proteomes" id="UP001597307"/>
    </source>
</evidence>